<reference evidence="2" key="1">
    <citation type="submission" date="2021-03" db="EMBL/GenBank/DDBJ databases">
        <authorList>
            <person name="Tagirdzhanova G."/>
        </authorList>
    </citation>
    <scope>NUCLEOTIDE SEQUENCE</scope>
</reference>
<protein>
    <submittedName>
        <fullName evidence="2">Uncharacterized protein</fullName>
    </submittedName>
</protein>
<dbReference type="AlphaFoldDB" id="A0A8H3J2B9"/>
<accession>A0A8H3J2B9</accession>
<evidence type="ECO:0000256" key="1">
    <source>
        <dbReference type="SAM" id="MobiDB-lite"/>
    </source>
</evidence>
<feature type="compositionally biased region" description="Polar residues" evidence="1">
    <location>
        <begin position="21"/>
        <end position="30"/>
    </location>
</feature>
<feature type="compositionally biased region" description="Basic and acidic residues" evidence="1">
    <location>
        <begin position="143"/>
        <end position="154"/>
    </location>
</feature>
<keyword evidence="3" id="KW-1185">Reference proteome</keyword>
<dbReference type="EMBL" id="CAJPDS010000131">
    <property type="protein sequence ID" value="CAF9939435.1"/>
    <property type="molecule type" value="Genomic_DNA"/>
</dbReference>
<proteinExistence type="predicted"/>
<dbReference type="OrthoDB" id="5415094at2759"/>
<evidence type="ECO:0000313" key="2">
    <source>
        <dbReference type="EMBL" id="CAF9939435.1"/>
    </source>
</evidence>
<feature type="compositionally biased region" description="Polar residues" evidence="1">
    <location>
        <begin position="54"/>
        <end position="63"/>
    </location>
</feature>
<feature type="compositionally biased region" description="Polar residues" evidence="1">
    <location>
        <begin position="1"/>
        <end position="10"/>
    </location>
</feature>
<comment type="caution">
    <text evidence="2">The sequence shown here is derived from an EMBL/GenBank/DDBJ whole genome shotgun (WGS) entry which is preliminary data.</text>
</comment>
<gene>
    <name evidence="2" type="ORF">HETSPECPRED_001778</name>
</gene>
<name>A0A8H3J2B9_9LECA</name>
<feature type="region of interest" description="Disordered" evidence="1">
    <location>
        <begin position="112"/>
        <end position="162"/>
    </location>
</feature>
<feature type="region of interest" description="Disordered" evidence="1">
    <location>
        <begin position="1"/>
        <end position="63"/>
    </location>
</feature>
<dbReference type="Proteomes" id="UP000664521">
    <property type="component" value="Unassembled WGS sequence"/>
</dbReference>
<sequence>MSYNASSIQSPPGGFNFAGGPSTTDSPDSSRITEEPPRVPPNTASSKFREEDTSLPTQRKTSVSERGTFLLPTLLTYFPALHHPATARLIYSDHASLVSPMDIARATVSAQKADPNHSTHPSRAAQKEADLVNSGKMPGLDKVQADNVRERQPGEEDAAGNRIHRKSLLGKLTHWEHSGMNE</sequence>
<organism evidence="2 3">
    <name type="scientific">Heterodermia speciosa</name>
    <dbReference type="NCBI Taxonomy" id="116794"/>
    <lineage>
        <taxon>Eukaryota</taxon>
        <taxon>Fungi</taxon>
        <taxon>Dikarya</taxon>
        <taxon>Ascomycota</taxon>
        <taxon>Pezizomycotina</taxon>
        <taxon>Lecanoromycetes</taxon>
        <taxon>OSLEUM clade</taxon>
        <taxon>Lecanoromycetidae</taxon>
        <taxon>Caliciales</taxon>
        <taxon>Physciaceae</taxon>
        <taxon>Heterodermia</taxon>
    </lineage>
</organism>
<evidence type="ECO:0000313" key="3">
    <source>
        <dbReference type="Proteomes" id="UP000664521"/>
    </source>
</evidence>